<accession>A0AA41Z4Z3</accession>
<dbReference type="InterPro" id="IPR003018">
    <property type="entry name" value="GAF"/>
</dbReference>
<evidence type="ECO:0000259" key="1">
    <source>
        <dbReference type="Pfam" id="PF01590"/>
    </source>
</evidence>
<feature type="domain" description="GAF" evidence="1">
    <location>
        <begin position="19"/>
        <end position="113"/>
    </location>
</feature>
<name>A0AA41Z4Z3_9HYPH</name>
<evidence type="ECO:0000313" key="2">
    <source>
        <dbReference type="EMBL" id="MCW6513162.1"/>
    </source>
</evidence>
<dbReference type="PANTHER" id="PTHR43102:SF2">
    <property type="entry name" value="GAF DOMAIN-CONTAINING PROTEIN"/>
    <property type="match status" value="1"/>
</dbReference>
<dbReference type="AlphaFoldDB" id="A0AA41Z4Z3"/>
<dbReference type="Pfam" id="PF01590">
    <property type="entry name" value="GAF"/>
    <property type="match status" value="1"/>
</dbReference>
<dbReference type="PANTHER" id="PTHR43102">
    <property type="entry name" value="SLR1143 PROTEIN"/>
    <property type="match status" value="1"/>
</dbReference>
<dbReference type="SUPFAM" id="SSF55781">
    <property type="entry name" value="GAF domain-like"/>
    <property type="match status" value="1"/>
</dbReference>
<dbReference type="EMBL" id="JAMOIM010000103">
    <property type="protein sequence ID" value="MCW6513162.1"/>
    <property type="molecule type" value="Genomic_DNA"/>
</dbReference>
<organism evidence="2 3">
    <name type="scientific">Lichenifustis flavocetrariae</name>
    <dbReference type="NCBI Taxonomy" id="2949735"/>
    <lineage>
        <taxon>Bacteria</taxon>
        <taxon>Pseudomonadati</taxon>
        <taxon>Pseudomonadota</taxon>
        <taxon>Alphaproteobacteria</taxon>
        <taxon>Hyphomicrobiales</taxon>
        <taxon>Lichenihabitantaceae</taxon>
        <taxon>Lichenifustis</taxon>
    </lineage>
</organism>
<evidence type="ECO:0000313" key="3">
    <source>
        <dbReference type="Proteomes" id="UP001165667"/>
    </source>
</evidence>
<reference evidence="2" key="1">
    <citation type="submission" date="2022-05" db="EMBL/GenBank/DDBJ databases">
        <authorList>
            <person name="Pankratov T."/>
        </authorList>
    </citation>
    <scope>NUCLEOTIDE SEQUENCE</scope>
    <source>
        <strain evidence="2">BP6-180914</strain>
    </source>
</reference>
<gene>
    <name evidence="2" type="ORF">M8523_35540</name>
</gene>
<dbReference type="InterPro" id="IPR029016">
    <property type="entry name" value="GAF-like_dom_sf"/>
</dbReference>
<comment type="caution">
    <text evidence="2">The sequence shown here is derived from an EMBL/GenBank/DDBJ whole genome shotgun (WGS) entry which is preliminary data.</text>
</comment>
<proteinExistence type="predicted"/>
<protein>
    <submittedName>
        <fullName evidence="2">GAF domain-containing protein</fullName>
    </submittedName>
</protein>
<dbReference type="Gene3D" id="3.30.450.40">
    <property type="match status" value="1"/>
</dbReference>
<keyword evidence="3" id="KW-1185">Reference proteome</keyword>
<dbReference type="Proteomes" id="UP001165667">
    <property type="component" value="Unassembled WGS sequence"/>
</dbReference>
<sequence length="123" mass="13892">MAIVSIVGRDKQWLKSSLGLQTREMARDTSFCTHTIMSDEVMVVPDARQDLRFKDNPLVTRSPHIRFYAGAPLLTKNGFRIGALCALDTKPRASFESREEALLKNFAGLVMTQLELRRDRLPG</sequence>